<reference evidence="1 2" key="1">
    <citation type="journal article" date="2011" name="J. Bacteriol.">
        <title>Complete genome of the cellulolytic ruminal bacterium Ruminococcus albus 7.</title>
        <authorList>
            <person name="Suen G."/>
            <person name="Stevenson D.M."/>
            <person name="Bruce D.C."/>
            <person name="Chertkov O."/>
            <person name="Copeland A."/>
            <person name="Cheng J.F."/>
            <person name="Detter C."/>
            <person name="Detter J.C."/>
            <person name="Goodwin L.A."/>
            <person name="Han C.S."/>
            <person name="Hauser L.J."/>
            <person name="Ivanova N.N."/>
            <person name="Kyrpides N.C."/>
            <person name="Land M.L."/>
            <person name="Lapidus A."/>
            <person name="Lucas S."/>
            <person name="Ovchinnikova G."/>
            <person name="Pitluck S."/>
            <person name="Tapia R."/>
            <person name="Woyke T."/>
            <person name="Boyum J."/>
            <person name="Mead D."/>
            <person name="Weimer P.J."/>
        </authorList>
    </citation>
    <scope>NUCLEOTIDE SEQUENCE [LARGE SCALE GENOMIC DNA]</scope>
    <source>
        <strain evidence="2">ATCC 27210 / DSM 20455 / JCM 14654 / NCDO 2250 / 7</strain>
    </source>
</reference>
<dbReference type="Proteomes" id="UP000006919">
    <property type="component" value="Chromosome"/>
</dbReference>
<accession>E6UFN8</accession>
<protein>
    <submittedName>
        <fullName evidence="1">Uncharacterized protein</fullName>
    </submittedName>
</protein>
<organism evidence="1 2">
    <name type="scientific">Ruminococcus albus (strain ATCC 27210 / DSM 20455 / JCM 14654 / NCDO 2250 / 7)</name>
    <dbReference type="NCBI Taxonomy" id="697329"/>
    <lineage>
        <taxon>Bacteria</taxon>
        <taxon>Bacillati</taxon>
        <taxon>Bacillota</taxon>
        <taxon>Clostridia</taxon>
        <taxon>Eubacteriales</taxon>
        <taxon>Oscillospiraceae</taxon>
        <taxon>Ruminococcus</taxon>
    </lineage>
</organism>
<dbReference type="AlphaFoldDB" id="E6UFN8"/>
<proteinExistence type="predicted"/>
<evidence type="ECO:0000313" key="2">
    <source>
        <dbReference type="Proteomes" id="UP000006919"/>
    </source>
</evidence>
<evidence type="ECO:0000313" key="1">
    <source>
        <dbReference type="EMBL" id="ADU23027.1"/>
    </source>
</evidence>
<dbReference type="KEGG" id="ral:Rumal_2552"/>
<dbReference type="HOGENOM" id="CLU_2303944_0_0_9"/>
<dbReference type="RefSeq" id="WP_013499156.1">
    <property type="nucleotide sequence ID" value="NC_014833.1"/>
</dbReference>
<name>E6UFN8_RUMA7</name>
<sequence length="100" mass="12294">MEVLEEVEDVFDIDITEREADYDIKVTRRYDGRDMAMSMALCEFVWYMDWWYDTKAEYADSGVVVEKKCDIDEMRLRMRMYLFEHRNIFLSERRKANDLH</sequence>
<gene>
    <name evidence="1" type="ordered locus">Rumal_2552</name>
</gene>
<dbReference type="EMBL" id="CP002403">
    <property type="protein sequence ID" value="ADU23027.1"/>
    <property type="molecule type" value="Genomic_DNA"/>
</dbReference>
<dbReference type="OrthoDB" id="1827772at2"/>
<dbReference type="STRING" id="697329.Rumal_2552"/>